<evidence type="ECO:0000256" key="2">
    <source>
        <dbReference type="ARBA" id="ARBA00004496"/>
    </source>
</evidence>
<dbReference type="InterPro" id="IPR013785">
    <property type="entry name" value="Aldolase_TIM"/>
</dbReference>
<comment type="subcellular location">
    <subcellularLocation>
        <location evidence="2 10">Cytoplasm</location>
    </subcellularLocation>
</comment>
<evidence type="ECO:0000256" key="6">
    <source>
        <dbReference type="ARBA" id="ARBA00022490"/>
    </source>
</evidence>
<evidence type="ECO:0000256" key="8">
    <source>
        <dbReference type="ARBA" id="ARBA00023126"/>
    </source>
</evidence>
<comment type="function">
    <text evidence="1 10">Transaldolase is important for the balance of metabolites in the pentose-phosphate pathway.</text>
</comment>
<evidence type="ECO:0000256" key="4">
    <source>
        <dbReference type="ARBA" id="ARBA00008426"/>
    </source>
</evidence>
<dbReference type="SUPFAM" id="SSF51569">
    <property type="entry name" value="Aldolase"/>
    <property type="match status" value="1"/>
</dbReference>
<dbReference type="PANTHER" id="PTHR10683:SF31">
    <property type="entry name" value="TRANSALDOLASE"/>
    <property type="match status" value="1"/>
</dbReference>
<dbReference type="EC" id="2.2.1.2" evidence="5 10"/>
<dbReference type="KEGG" id="parq:DSM112329_04041"/>
<keyword evidence="6 10" id="KW-0963">Cytoplasm</keyword>
<protein>
    <recommendedName>
        <fullName evidence="5 10">Transaldolase</fullName>
        <ecNumber evidence="5 10">2.2.1.2</ecNumber>
    </recommendedName>
</protein>
<organism evidence="11">
    <name type="scientific">Paraconexibacter sp. AEG42_29</name>
    <dbReference type="NCBI Taxonomy" id="2997339"/>
    <lineage>
        <taxon>Bacteria</taxon>
        <taxon>Bacillati</taxon>
        <taxon>Actinomycetota</taxon>
        <taxon>Thermoleophilia</taxon>
        <taxon>Solirubrobacterales</taxon>
        <taxon>Paraconexibacteraceae</taxon>
        <taxon>Paraconexibacter</taxon>
    </lineage>
</organism>
<comment type="catalytic activity">
    <reaction evidence="10">
        <text>D-sedoheptulose 7-phosphate + D-glyceraldehyde 3-phosphate = D-erythrose 4-phosphate + beta-D-fructose 6-phosphate</text>
        <dbReference type="Rhea" id="RHEA:17053"/>
        <dbReference type="ChEBI" id="CHEBI:16897"/>
        <dbReference type="ChEBI" id="CHEBI:57483"/>
        <dbReference type="ChEBI" id="CHEBI:57634"/>
        <dbReference type="ChEBI" id="CHEBI:59776"/>
        <dbReference type="EC" id="2.2.1.2"/>
    </reaction>
</comment>
<dbReference type="AlphaFoldDB" id="A0AAU7AZW7"/>
<proteinExistence type="inferred from homology"/>
<reference evidence="11" key="1">
    <citation type="submission" date="2022-12" db="EMBL/GenBank/DDBJ databases">
        <title>Paraconexibacter alkalitolerans sp. nov. and Baekduia alba sp. nov., isolated from soil and emended description of the genera Paraconexibacter (Chun et al., 2020) and Baekduia (An et al., 2020).</title>
        <authorList>
            <person name="Vieira S."/>
            <person name="Huber K.J."/>
            <person name="Geppert A."/>
            <person name="Wolf J."/>
            <person name="Neumann-Schaal M."/>
            <person name="Muesken M."/>
            <person name="Overmann J."/>
        </authorList>
    </citation>
    <scope>NUCLEOTIDE SEQUENCE</scope>
    <source>
        <strain evidence="11">AEG42_29</strain>
    </source>
</reference>
<evidence type="ECO:0000256" key="10">
    <source>
        <dbReference type="HAMAP-Rule" id="MF_00493"/>
    </source>
</evidence>
<dbReference type="PANTHER" id="PTHR10683">
    <property type="entry name" value="TRANSALDOLASE"/>
    <property type="match status" value="1"/>
</dbReference>
<name>A0AAU7AZW7_9ACTN</name>
<keyword evidence="8 10" id="KW-0570">Pentose shunt</keyword>
<evidence type="ECO:0000256" key="7">
    <source>
        <dbReference type="ARBA" id="ARBA00022679"/>
    </source>
</evidence>
<dbReference type="GO" id="GO:0005737">
    <property type="term" value="C:cytoplasm"/>
    <property type="evidence" value="ECO:0007669"/>
    <property type="project" value="UniProtKB-SubCell"/>
</dbReference>
<dbReference type="Gene3D" id="3.20.20.70">
    <property type="entry name" value="Aldolase class I"/>
    <property type="match status" value="1"/>
</dbReference>
<dbReference type="GO" id="GO:0004801">
    <property type="term" value="F:transaldolase activity"/>
    <property type="evidence" value="ECO:0007669"/>
    <property type="project" value="UniProtKB-UniRule"/>
</dbReference>
<dbReference type="CDD" id="cd00955">
    <property type="entry name" value="Transaldolase_like"/>
    <property type="match status" value="1"/>
</dbReference>
<dbReference type="NCBIfam" id="NF002881">
    <property type="entry name" value="PRK03343.1"/>
    <property type="match status" value="1"/>
</dbReference>
<sequence>MSQTDTSVNKRLAAVTAAGTSVWLDQISRSLIETGELATMVKEYSLRGLTSNPAIFEKAINGAEEYDEQFTSLNEAGKDAREIYQELAIKDIQDAADILRPVYDESDGLDGFVSFEVDPDLAQDADKTIAQAREYWSRVDRPNLMIKIPGTPEGLGPIETAISEGINVNVTLLFSVQAYATVAEAFIKGLEKRHAAGESLDVQSVASFFVSRVDSEVDKRLEELDKPELAGKAGLANARAAYIKFKEIFHGERFAELKAAGAPVQRPLWASTGTKNPDYPDTLYVDGLVGPETVNTMPMATLKAAAERTEVDPANPTVDIDPEHDLLALGGAGIDMDDVTAKLLTDGIAAFVTPMESLLEGIEKKRSEA</sequence>
<dbReference type="HAMAP" id="MF_00493">
    <property type="entry name" value="Transaldolase_2"/>
    <property type="match status" value="1"/>
</dbReference>
<evidence type="ECO:0000256" key="1">
    <source>
        <dbReference type="ARBA" id="ARBA00003518"/>
    </source>
</evidence>
<accession>A0AAU7AZW7</accession>
<evidence type="ECO:0000256" key="3">
    <source>
        <dbReference type="ARBA" id="ARBA00004857"/>
    </source>
</evidence>
<dbReference type="GO" id="GO:0006098">
    <property type="term" value="P:pentose-phosphate shunt"/>
    <property type="evidence" value="ECO:0007669"/>
    <property type="project" value="UniProtKB-UniRule"/>
</dbReference>
<dbReference type="EMBL" id="CP114014">
    <property type="protein sequence ID" value="XAY07161.1"/>
    <property type="molecule type" value="Genomic_DNA"/>
</dbReference>
<comment type="similarity">
    <text evidence="4 10">Belongs to the transaldolase family. Type 2 subfamily.</text>
</comment>
<keyword evidence="9 10" id="KW-0704">Schiff base</keyword>
<gene>
    <name evidence="10 11" type="primary">tal</name>
    <name evidence="11" type="ORF">DSM112329_04041</name>
</gene>
<evidence type="ECO:0000313" key="11">
    <source>
        <dbReference type="EMBL" id="XAY07161.1"/>
    </source>
</evidence>
<dbReference type="GO" id="GO:0005975">
    <property type="term" value="P:carbohydrate metabolic process"/>
    <property type="evidence" value="ECO:0007669"/>
    <property type="project" value="InterPro"/>
</dbReference>
<dbReference type="InterPro" id="IPR001585">
    <property type="entry name" value="TAL/FSA"/>
</dbReference>
<keyword evidence="7 10" id="KW-0808">Transferase</keyword>
<evidence type="ECO:0000256" key="5">
    <source>
        <dbReference type="ARBA" id="ARBA00013151"/>
    </source>
</evidence>
<feature type="active site" description="Schiff-base intermediate with substrate" evidence="10">
    <location>
        <position position="147"/>
    </location>
</feature>
<comment type="pathway">
    <text evidence="3 10">Carbohydrate degradation; pentose phosphate pathway; D-glyceraldehyde 3-phosphate and beta-D-fructose 6-phosphate from D-ribose 5-phosphate and D-xylulose 5-phosphate (non-oxidative stage): step 2/3.</text>
</comment>
<dbReference type="NCBIfam" id="TIGR00876">
    <property type="entry name" value="tal_mycobact"/>
    <property type="match status" value="1"/>
</dbReference>
<dbReference type="RefSeq" id="WP_354698367.1">
    <property type="nucleotide sequence ID" value="NZ_CP114014.1"/>
</dbReference>
<dbReference type="PIRSF" id="PIRSF036915">
    <property type="entry name" value="Trnald_Bac_Plnt"/>
    <property type="match status" value="1"/>
</dbReference>
<dbReference type="Pfam" id="PF00923">
    <property type="entry name" value="TAL_FSA"/>
    <property type="match status" value="1"/>
</dbReference>
<dbReference type="InterPro" id="IPR004732">
    <property type="entry name" value="Transaldolase_2"/>
</dbReference>
<evidence type="ECO:0000256" key="9">
    <source>
        <dbReference type="ARBA" id="ARBA00023270"/>
    </source>
</evidence>